<dbReference type="SUPFAM" id="SSF52540">
    <property type="entry name" value="P-loop containing nucleoside triphosphate hydrolases"/>
    <property type="match status" value="1"/>
</dbReference>
<dbReference type="Gene3D" id="3.40.50.300">
    <property type="entry name" value="P-loop containing nucleotide triphosphate hydrolases"/>
    <property type="match status" value="1"/>
</dbReference>
<keyword evidence="2 4" id="KW-0547">Nucleotide-binding</keyword>
<evidence type="ECO:0000313" key="5">
    <source>
        <dbReference type="Proteomes" id="UP001174909"/>
    </source>
</evidence>
<dbReference type="InterPro" id="IPR014001">
    <property type="entry name" value="Helicase_ATP-bd"/>
</dbReference>
<organism evidence="4 5">
    <name type="scientific">Geodia barretti</name>
    <name type="common">Barrett's horny sponge</name>
    <dbReference type="NCBI Taxonomy" id="519541"/>
    <lineage>
        <taxon>Eukaryota</taxon>
        <taxon>Metazoa</taxon>
        <taxon>Porifera</taxon>
        <taxon>Demospongiae</taxon>
        <taxon>Heteroscleromorpha</taxon>
        <taxon>Tetractinellida</taxon>
        <taxon>Astrophorina</taxon>
        <taxon>Geodiidae</taxon>
        <taxon>Geodia</taxon>
    </lineage>
</organism>
<evidence type="ECO:0000256" key="1">
    <source>
        <dbReference type="ARBA" id="ARBA00022801"/>
    </source>
</evidence>
<evidence type="ECO:0000313" key="4">
    <source>
        <dbReference type="EMBL" id="CAI8033745.1"/>
    </source>
</evidence>
<name>A0AA35X0R2_GEOBA</name>
<sequence length="98" mass="11028">MGLVLVPTRELASQVHSEAVKYSYRSLIRPCVVYGGTSITTQMRDVARGCVLLVATPGRLVDFIERGRIGLDLCRRKRRDNCICPHRHIRHSLSILGL</sequence>
<feature type="domain" description="Helicase ATP-binding" evidence="3">
    <location>
        <begin position="1"/>
        <end position="98"/>
    </location>
</feature>
<dbReference type="PANTHER" id="PTHR47958">
    <property type="entry name" value="ATP-DEPENDENT RNA HELICASE DBP3"/>
    <property type="match status" value="1"/>
</dbReference>
<dbReference type="Proteomes" id="UP001174909">
    <property type="component" value="Unassembled WGS sequence"/>
</dbReference>
<dbReference type="GO" id="GO:0016787">
    <property type="term" value="F:hydrolase activity"/>
    <property type="evidence" value="ECO:0007669"/>
    <property type="project" value="UniProtKB-KW"/>
</dbReference>
<gene>
    <name evidence="4" type="ORF">GBAR_LOCUS19040</name>
</gene>
<evidence type="ECO:0000259" key="3">
    <source>
        <dbReference type="PROSITE" id="PS51192"/>
    </source>
</evidence>
<accession>A0AA35X0R2</accession>
<dbReference type="Pfam" id="PF00270">
    <property type="entry name" value="DEAD"/>
    <property type="match status" value="1"/>
</dbReference>
<keyword evidence="2 4" id="KW-0347">Helicase</keyword>
<keyword evidence="5" id="KW-1185">Reference proteome</keyword>
<keyword evidence="1" id="KW-0378">Hydrolase</keyword>
<keyword evidence="2 4" id="KW-0067">ATP-binding</keyword>
<dbReference type="InterPro" id="IPR027417">
    <property type="entry name" value="P-loop_NTPase"/>
</dbReference>
<dbReference type="PROSITE" id="PS51192">
    <property type="entry name" value="HELICASE_ATP_BIND_1"/>
    <property type="match status" value="1"/>
</dbReference>
<evidence type="ECO:0000256" key="2">
    <source>
        <dbReference type="ARBA" id="ARBA00022806"/>
    </source>
</evidence>
<comment type="caution">
    <text evidence="4">The sequence shown here is derived from an EMBL/GenBank/DDBJ whole genome shotgun (WGS) entry which is preliminary data.</text>
</comment>
<reference evidence="4" key="1">
    <citation type="submission" date="2023-03" db="EMBL/GenBank/DDBJ databases">
        <authorList>
            <person name="Steffen K."/>
            <person name="Cardenas P."/>
        </authorList>
    </citation>
    <scope>NUCLEOTIDE SEQUENCE</scope>
</reference>
<protein>
    <submittedName>
        <fullName evidence="4">ATP-dependent RNA helicase DDX3X</fullName>
    </submittedName>
</protein>
<dbReference type="GO" id="GO:0005524">
    <property type="term" value="F:ATP binding"/>
    <property type="evidence" value="ECO:0007669"/>
    <property type="project" value="InterPro"/>
</dbReference>
<dbReference type="AlphaFoldDB" id="A0AA35X0R2"/>
<proteinExistence type="predicted"/>
<dbReference type="InterPro" id="IPR011545">
    <property type="entry name" value="DEAD/DEAH_box_helicase_dom"/>
</dbReference>
<dbReference type="GO" id="GO:0004386">
    <property type="term" value="F:helicase activity"/>
    <property type="evidence" value="ECO:0007669"/>
    <property type="project" value="UniProtKB-KW"/>
</dbReference>
<dbReference type="EMBL" id="CASHTH010002690">
    <property type="protein sequence ID" value="CAI8033745.1"/>
    <property type="molecule type" value="Genomic_DNA"/>
</dbReference>
<dbReference type="GO" id="GO:0003676">
    <property type="term" value="F:nucleic acid binding"/>
    <property type="evidence" value="ECO:0007669"/>
    <property type="project" value="InterPro"/>
</dbReference>